<dbReference type="EMBL" id="MASU01000011">
    <property type="protein sequence ID" value="PXY26449.1"/>
    <property type="molecule type" value="Genomic_DNA"/>
</dbReference>
<dbReference type="InterPro" id="IPR005490">
    <property type="entry name" value="LD_TPept_cat_dom"/>
</dbReference>
<sequence length="252" mass="26650">MLAVAGAALLAFLVSACGGGEEQNTVEPSAVSQEELTRLPDATTYGDLADAPLDPGAAPTGQVLHPKKDLVVYKAVNGEPFAKLPTRQMGSPTWVPVIATQGEWAQVLLPTRPNGASGWIHAGDSDVESARNNFVVNVNREAFELEITEDGKSLGKWTIGIGKEEHPTPMGRAYIIASIAETVNDYSPIVLPLSYHSDSHETFGGGPGTVGIHTWPDDSFVGQANSDGCIRVTQEALDELVKLPLGTIVNIV</sequence>
<feature type="chain" id="PRO_5038640879" description="L,D-TPase catalytic domain-containing protein" evidence="7">
    <location>
        <begin position="17"/>
        <end position="252"/>
    </location>
</feature>
<keyword evidence="7" id="KW-0732">Signal</keyword>
<dbReference type="UniPathway" id="UPA00219"/>
<dbReference type="CDD" id="cd16913">
    <property type="entry name" value="YkuD_like"/>
    <property type="match status" value="1"/>
</dbReference>
<organism evidence="9 10">
    <name type="scientific">Prauserella flavalba</name>
    <dbReference type="NCBI Taxonomy" id="1477506"/>
    <lineage>
        <taxon>Bacteria</taxon>
        <taxon>Bacillati</taxon>
        <taxon>Actinomycetota</taxon>
        <taxon>Actinomycetes</taxon>
        <taxon>Pseudonocardiales</taxon>
        <taxon>Pseudonocardiaceae</taxon>
        <taxon>Prauserella</taxon>
    </lineage>
</organism>
<evidence type="ECO:0000256" key="7">
    <source>
        <dbReference type="SAM" id="SignalP"/>
    </source>
</evidence>
<dbReference type="GO" id="GO:0016740">
    <property type="term" value="F:transferase activity"/>
    <property type="evidence" value="ECO:0007669"/>
    <property type="project" value="UniProtKB-KW"/>
</dbReference>
<name>A0A318LMV9_9PSEU</name>
<keyword evidence="4 6" id="KW-0573">Peptidoglycan synthesis</keyword>
<keyword evidence="2" id="KW-0808">Transferase</keyword>
<comment type="caution">
    <text evidence="9">The sequence shown here is derived from an EMBL/GenBank/DDBJ whole genome shotgun (WGS) entry which is preliminary data.</text>
</comment>
<evidence type="ECO:0000256" key="2">
    <source>
        <dbReference type="ARBA" id="ARBA00022679"/>
    </source>
</evidence>
<evidence type="ECO:0000256" key="4">
    <source>
        <dbReference type="ARBA" id="ARBA00022984"/>
    </source>
</evidence>
<gene>
    <name evidence="9" type="ORF">BA062_25045</name>
</gene>
<dbReference type="Proteomes" id="UP000247892">
    <property type="component" value="Unassembled WGS sequence"/>
</dbReference>
<accession>A0A318LMV9</accession>
<dbReference type="GO" id="GO:0009252">
    <property type="term" value="P:peptidoglycan biosynthetic process"/>
    <property type="evidence" value="ECO:0007669"/>
    <property type="project" value="UniProtKB-UniPathway"/>
</dbReference>
<feature type="signal peptide" evidence="7">
    <location>
        <begin position="1"/>
        <end position="16"/>
    </location>
</feature>
<dbReference type="SUPFAM" id="SSF141523">
    <property type="entry name" value="L,D-transpeptidase catalytic domain-like"/>
    <property type="match status" value="1"/>
</dbReference>
<dbReference type="OrthoDB" id="5243103at2"/>
<dbReference type="GO" id="GO:0008360">
    <property type="term" value="P:regulation of cell shape"/>
    <property type="evidence" value="ECO:0007669"/>
    <property type="project" value="UniProtKB-UniRule"/>
</dbReference>
<evidence type="ECO:0000256" key="3">
    <source>
        <dbReference type="ARBA" id="ARBA00022960"/>
    </source>
</evidence>
<dbReference type="InterPro" id="IPR038063">
    <property type="entry name" value="Transpep_catalytic_dom"/>
</dbReference>
<reference evidence="9 10" key="1">
    <citation type="submission" date="2016-07" db="EMBL/GenBank/DDBJ databases">
        <title>Draft genome sequence of Prauserella sp. YIM 121212, isolated from alkaline soil.</title>
        <authorList>
            <person name="Ruckert C."/>
            <person name="Albersmeier A."/>
            <person name="Jiang C.-L."/>
            <person name="Jiang Y."/>
            <person name="Kalinowski J."/>
            <person name="Schneider O."/>
            <person name="Winkler A."/>
            <person name="Zotchev S.B."/>
        </authorList>
    </citation>
    <scope>NUCLEOTIDE SEQUENCE [LARGE SCALE GENOMIC DNA]</scope>
    <source>
        <strain evidence="9 10">YIM 121212</strain>
    </source>
</reference>
<feature type="active site" description="Proton donor/acceptor" evidence="6">
    <location>
        <position position="213"/>
    </location>
</feature>
<evidence type="ECO:0000313" key="9">
    <source>
        <dbReference type="EMBL" id="PXY26449.1"/>
    </source>
</evidence>
<keyword evidence="10" id="KW-1185">Reference proteome</keyword>
<evidence type="ECO:0000256" key="5">
    <source>
        <dbReference type="ARBA" id="ARBA00023316"/>
    </source>
</evidence>
<evidence type="ECO:0000256" key="1">
    <source>
        <dbReference type="ARBA" id="ARBA00004752"/>
    </source>
</evidence>
<keyword evidence="3 6" id="KW-0133">Cell shape</keyword>
<feature type="active site" description="Nucleophile" evidence="6">
    <location>
        <position position="229"/>
    </location>
</feature>
<comment type="pathway">
    <text evidence="1 6">Cell wall biogenesis; peptidoglycan biosynthesis.</text>
</comment>
<evidence type="ECO:0000256" key="6">
    <source>
        <dbReference type="PROSITE-ProRule" id="PRU01373"/>
    </source>
</evidence>
<evidence type="ECO:0000259" key="8">
    <source>
        <dbReference type="PROSITE" id="PS52029"/>
    </source>
</evidence>
<proteinExistence type="predicted"/>
<dbReference type="AlphaFoldDB" id="A0A318LMV9"/>
<evidence type="ECO:0000313" key="10">
    <source>
        <dbReference type="Proteomes" id="UP000247892"/>
    </source>
</evidence>
<dbReference type="Gene3D" id="2.40.440.10">
    <property type="entry name" value="L,D-transpeptidase catalytic domain-like"/>
    <property type="match status" value="1"/>
</dbReference>
<keyword evidence="5 6" id="KW-0961">Cell wall biogenesis/degradation</keyword>
<dbReference type="Pfam" id="PF03734">
    <property type="entry name" value="YkuD"/>
    <property type="match status" value="1"/>
</dbReference>
<protein>
    <recommendedName>
        <fullName evidence="8">L,D-TPase catalytic domain-containing protein</fullName>
    </recommendedName>
</protein>
<dbReference type="GO" id="GO:0071555">
    <property type="term" value="P:cell wall organization"/>
    <property type="evidence" value="ECO:0007669"/>
    <property type="project" value="UniProtKB-UniRule"/>
</dbReference>
<dbReference type="PROSITE" id="PS52029">
    <property type="entry name" value="LD_TPASE"/>
    <property type="match status" value="1"/>
</dbReference>
<feature type="domain" description="L,D-TPase catalytic" evidence="8">
    <location>
        <begin position="134"/>
        <end position="252"/>
    </location>
</feature>